<comment type="caution">
    <text evidence="2">The sequence shown here is derived from an EMBL/GenBank/DDBJ whole genome shotgun (WGS) entry which is preliminary data.</text>
</comment>
<dbReference type="RefSeq" id="WP_374039496.1">
    <property type="nucleotide sequence ID" value="NZ_CP169083.1"/>
</dbReference>
<dbReference type="Gene3D" id="3.60.15.10">
    <property type="entry name" value="Ribonuclease Z/Hydroxyacylglutathione hydrolase-like"/>
    <property type="match status" value="1"/>
</dbReference>
<dbReference type="InterPro" id="IPR036866">
    <property type="entry name" value="RibonucZ/Hydroxyglut_hydro"/>
</dbReference>
<dbReference type="SUPFAM" id="SSF56281">
    <property type="entry name" value="Metallo-hydrolase/oxidoreductase"/>
    <property type="match status" value="1"/>
</dbReference>
<keyword evidence="1" id="KW-0732">Signal</keyword>
<gene>
    <name evidence="2" type="ORF">ACFPIE_05650</name>
</gene>
<dbReference type="InterPro" id="IPR052159">
    <property type="entry name" value="Competence_DNA_uptake"/>
</dbReference>
<feature type="signal peptide" evidence="1">
    <location>
        <begin position="1"/>
        <end position="22"/>
    </location>
</feature>
<dbReference type="EMBL" id="JBHSLF010000013">
    <property type="protein sequence ID" value="MFC5343392.1"/>
    <property type="molecule type" value="Genomic_DNA"/>
</dbReference>
<evidence type="ECO:0000313" key="3">
    <source>
        <dbReference type="Proteomes" id="UP001596152"/>
    </source>
</evidence>
<dbReference type="PANTHER" id="PTHR30619">
    <property type="entry name" value="DNA INTERNALIZATION/COMPETENCE PROTEIN COMEC/REC2"/>
    <property type="match status" value="1"/>
</dbReference>
<keyword evidence="3" id="KW-1185">Reference proteome</keyword>
<name>A0ABW0FNY1_9CAUL</name>
<evidence type="ECO:0000313" key="2">
    <source>
        <dbReference type="EMBL" id="MFC5343392.1"/>
    </source>
</evidence>
<feature type="chain" id="PRO_5046831916" evidence="1">
    <location>
        <begin position="23"/>
        <end position="439"/>
    </location>
</feature>
<dbReference type="PANTHER" id="PTHR30619:SF1">
    <property type="entry name" value="RECOMBINATION PROTEIN 2"/>
    <property type="match status" value="1"/>
</dbReference>
<organism evidence="2 3">
    <name type="scientific">Brevundimonas staleyi</name>
    <dbReference type="NCBI Taxonomy" id="74326"/>
    <lineage>
        <taxon>Bacteria</taxon>
        <taxon>Pseudomonadati</taxon>
        <taxon>Pseudomonadota</taxon>
        <taxon>Alphaproteobacteria</taxon>
        <taxon>Caulobacterales</taxon>
        <taxon>Caulobacteraceae</taxon>
        <taxon>Brevundimonas</taxon>
    </lineage>
</organism>
<reference evidence="3" key="1">
    <citation type="journal article" date="2019" name="Int. J. Syst. Evol. Microbiol.">
        <title>The Global Catalogue of Microorganisms (GCM) 10K type strain sequencing project: providing services to taxonomists for standard genome sequencing and annotation.</title>
        <authorList>
            <consortium name="The Broad Institute Genomics Platform"/>
            <consortium name="The Broad Institute Genome Sequencing Center for Infectious Disease"/>
            <person name="Wu L."/>
            <person name="Ma J."/>
        </authorList>
    </citation>
    <scope>NUCLEOTIDE SEQUENCE [LARGE SCALE GENOMIC DNA]</scope>
    <source>
        <strain evidence="3">JCM 12125</strain>
    </source>
</reference>
<sequence>MAWSRRSFLLAAGAAASLPVRANGRAEELLADVVGHTLKPRPAGGLDIHHIATGRGDSTLISGPDGSSLMIDAGASYTASPPALALRPSTDRRPGEWIGRYARRRLNEVGSSELDVFLVTHQHPDHLGDVGPETPQAPGGAYRLTGVTDVDAIVPIRRLIDRGYPDYAAPVHSTAPFQANYEAFVRARHAAGRADERFRAGALNQLRRDGAAAFADFSIRNLAVNGEVWTGQGETARATFPSIAGLVAQDVPEENVWSAAFRLSYGDFDYFAAGDLTSSTFDGALPWRDVETAAARASGPVEVAVTPHHGMFDATGADMARALAPRTWIVPAWHAVHPSLSTLDRLFNPRLYPGPRDVFATGLDPATAAASPWLMDRLASRAGHVVVRVAPGGQSYRVVVTDNADEGDRVTAIFGPFVSAHSSWDAARPRQPQPAAASH</sequence>
<dbReference type="Proteomes" id="UP001596152">
    <property type="component" value="Unassembled WGS sequence"/>
</dbReference>
<evidence type="ECO:0000256" key="1">
    <source>
        <dbReference type="SAM" id="SignalP"/>
    </source>
</evidence>
<proteinExistence type="predicted"/>
<accession>A0ABW0FNY1</accession>
<protein>
    <submittedName>
        <fullName evidence="2">ComEC/Rec2 family competence protein</fullName>
    </submittedName>
</protein>